<dbReference type="InterPro" id="IPR042197">
    <property type="entry name" value="Apaf_helical"/>
</dbReference>
<organism evidence="11 12">
    <name type="scientific">Mikania micrantha</name>
    <name type="common">bitter vine</name>
    <dbReference type="NCBI Taxonomy" id="192012"/>
    <lineage>
        <taxon>Eukaryota</taxon>
        <taxon>Viridiplantae</taxon>
        <taxon>Streptophyta</taxon>
        <taxon>Embryophyta</taxon>
        <taxon>Tracheophyta</taxon>
        <taxon>Spermatophyta</taxon>
        <taxon>Magnoliopsida</taxon>
        <taxon>eudicotyledons</taxon>
        <taxon>Gunneridae</taxon>
        <taxon>Pentapetalae</taxon>
        <taxon>asterids</taxon>
        <taxon>campanulids</taxon>
        <taxon>Asterales</taxon>
        <taxon>Asteraceae</taxon>
        <taxon>Asteroideae</taxon>
        <taxon>Heliantheae alliance</taxon>
        <taxon>Eupatorieae</taxon>
        <taxon>Mikania</taxon>
    </lineage>
</organism>
<evidence type="ECO:0000256" key="1">
    <source>
        <dbReference type="ARBA" id="ARBA00011982"/>
    </source>
</evidence>
<dbReference type="PANTHER" id="PTHR11017:SF479">
    <property type="entry name" value="DISEASE RESISTANCE PROTEIN (TIR-NBS-LRR CLASS) FAMILY"/>
    <property type="match status" value="1"/>
</dbReference>
<dbReference type="InterPro" id="IPR044974">
    <property type="entry name" value="Disease_R_plants"/>
</dbReference>
<dbReference type="InterPro" id="IPR045344">
    <property type="entry name" value="C-JID"/>
</dbReference>
<dbReference type="InterPro" id="IPR032675">
    <property type="entry name" value="LRR_dom_sf"/>
</dbReference>
<dbReference type="Pfam" id="PF20160">
    <property type="entry name" value="C-JID"/>
    <property type="match status" value="1"/>
</dbReference>
<dbReference type="SUPFAM" id="SSF52058">
    <property type="entry name" value="L domain-like"/>
    <property type="match status" value="1"/>
</dbReference>
<dbReference type="GO" id="GO:0061809">
    <property type="term" value="F:NAD+ nucleosidase activity, cyclic ADP-ribose generating"/>
    <property type="evidence" value="ECO:0007669"/>
    <property type="project" value="UniProtKB-EC"/>
</dbReference>
<dbReference type="InterPro" id="IPR027417">
    <property type="entry name" value="P-loop_NTPase"/>
</dbReference>
<feature type="domain" description="NB-ARC" evidence="7">
    <location>
        <begin position="21"/>
        <end position="189"/>
    </location>
</feature>
<dbReference type="GO" id="GO:0051707">
    <property type="term" value="P:response to other organism"/>
    <property type="evidence" value="ECO:0007669"/>
    <property type="project" value="UniProtKB-ARBA"/>
</dbReference>
<accession>A0A5N6Q037</accession>
<feature type="domain" description="Disease resistance R13L4/SHOC-2-like LRR" evidence="10">
    <location>
        <begin position="493"/>
        <end position="642"/>
    </location>
</feature>
<dbReference type="GO" id="GO:0006952">
    <property type="term" value="P:defense response"/>
    <property type="evidence" value="ECO:0007669"/>
    <property type="project" value="UniProtKB-KW"/>
</dbReference>
<dbReference type="GO" id="GO:0043531">
    <property type="term" value="F:ADP binding"/>
    <property type="evidence" value="ECO:0007669"/>
    <property type="project" value="InterPro"/>
</dbReference>
<evidence type="ECO:0000259" key="9">
    <source>
        <dbReference type="Pfam" id="PF23282"/>
    </source>
</evidence>
<dbReference type="Proteomes" id="UP000326396">
    <property type="component" value="Linkage Group LG1"/>
</dbReference>
<dbReference type="Gene3D" id="3.40.50.300">
    <property type="entry name" value="P-loop containing nucleotide triphosphate hydrolases"/>
    <property type="match status" value="1"/>
</dbReference>
<evidence type="ECO:0000256" key="4">
    <source>
        <dbReference type="ARBA" id="ARBA00022821"/>
    </source>
</evidence>
<evidence type="ECO:0000313" key="12">
    <source>
        <dbReference type="Proteomes" id="UP000326396"/>
    </source>
</evidence>
<feature type="domain" description="Disease resistance protein Roq1-like winged-helix" evidence="9">
    <location>
        <begin position="255"/>
        <end position="294"/>
    </location>
</feature>
<evidence type="ECO:0000256" key="3">
    <source>
        <dbReference type="ARBA" id="ARBA00022737"/>
    </source>
</evidence>
<dbReference type="Pfam" id="PF00931">
    <property type="entry name" value="NB-ARC"/>
    <property type="match status" value="1"/>
</dbReference>
<dbReference type="PANTHER" id="PTHR11017">
    <property type="entry name" value="LEUCINE-RICH REPEAT-CONTAINING PROTEIN"/>
    <property type="match status" value="1"/>
</dbReference>
<evidence type="ECO:0000256" key="6">
    <source>
        <dbReference type="ARBA" id="ARBA00047304"/>
    </source>
</evidence>
<evidence type="ECO:0000256" key="2">
    <source>
        <dbReference type="ARBA" id="ARBA00022614"/>
    </source>
</evidence>
<protein>
    <recommendedName>
        <fullName evidence="1">ADP-ribosyl cyclase/cyclic ADP-ribose hydrolase</fullName>
        <ecNumber evidence="1">3.2.2.6</ecNumber>
    </recommendedName>
</protein>
<gene>
    <name evidence="11" type="ORF">E3N88_00643</name>
</gene>
<dbReference type="Pfam" id="PF23282">
    <property type="entry name" value="WHD_ROQ1"/>
    <property type="match status" value="1"/>
</dbReference>
<dbReference type="EMBL" id="SZYD01000001">
    <property type="protein sequence ID" value="KAD7477507.1"/>
    <property type="molecule type" value="Genomic_DNA"/>
</dbReference>
<dbReference type="OrthoDB" id="1936883at2759"/>
<dbReference type="Pfam" id="PF23598">
    <property type="entry name" value="LRR_14"/>
    <property type="match status" value="1"/>
</dbReference>
<evidence type="ECO:0000313" key="11">
    <source>
        <dbReference type="EMBL" id="KAD7477507.1"/>
    </source>
</evidence>
<dbReference type="PRINTS" id="PR00364">
    <property type="entry name" value="DISEASERSIST"/>
</dbReference>
<evidence type="ECO:0000259" key="10">
    <source>
        <dbReference type="Pfam" id="PF23598"/>
    </source>
</evidence>
<dbReference type="EC" id="3.2.2.6" evidence="1"/>
<dbReference type="AlphaFoldDB" id="A0A5N6Q037"/>
<dbReference type="SUPFAM" id="SSF52540">
    <property type="entry name" value="P-loop containing nucleoside triphosphate hydrolases"/>
    <property type="match status" value="1"/>
</dbReference>
<dbReference type="Gene3D" id="3.80.10.10">
    <property type="entry name" value="Ribonuclease Inhibitor"/>
    <property type="match status" value="3"/>
</dbReference>
<reference evidence="11 12" key="1">
    <citation type="submission" date="2019-05" db="EMBL/GenBank/DDBJ databases">
        <title>Mikania micrantha, genome provides insights into the molecular mechanism of rapid growth.</title>
        <authorList>
            <person name="Liu B."/>
        </authorList>
    </citation>
    <scope>NUCLEOTIDE SEQUENCE [LARGE SCALE GENOMIC DNA]</scope>
    <source>
        <strain evidence="11">NLD-2019</strain>
        <tissue evidence="11">Leaf</tissue>
    </source>
</reference>
<keyword evidence="3" id="KW-0677">Repeat</keyword>
<dbReference type="InterPro" id="IPR058192">
    <property type="entry name" value="WHD_ROQ1-like"/>
</dbReference>
<dbReference type="Gene3D" id="1.10.8.430">
    <property type="entry name" value="Helical domain of apoptotic protease-activating factors"/>
    <property type="match status" value="1"/>
</dbReference>
<sequence>MGNMQPRGMEDNLIGIESRIEALNPLLSMQTTDEVHIIGIYGMGGIGKTTIGQALFRRISFKYEGSSFIKNVREQSSSKKDICALQEKILTDVLGTNLNFIIQDPEYGANVIQERLCSKKVLIVLDDINDVRQLEFLAASDNWFGAGSRIIITTRDEHILSDANAKYNPALLRMDQAIELFSRHAFRKNSPPEGYKELSNRAICYTGRLPLALKILGSFFRGRESGVWESALDRLAKLPNHEVFETLKLSFDDLNEFEQKIILDIACFFKGREVKDVTRILDTFGFHPVIGISAQELIEAIVVPKEYNQNQIKGFRSNVFKQMNNLRLLDVNDKFTTDEPSFLPNNLRWITWNHYPFSSLPIPHKSKLVGLEMEYAKVQHLWKGTKIMPNLKFIHLENLDCLTRFPDVSEAPNIESLILSQCDNLVEVHESVGFLKRLVHLGMIHCMKLNRPPSRIKTESLETLKLINCPSLETIPEFSPCVVKLSSLDIYYCSKIEKLPSSIRYLSNLSFLNIRNCTSLEIIPSSICELKCLKSIRLFGCSKLQNWPDQFSSMINLQELKLGHTKCFNFLDLTSLCSLRKLDLSWNQIGEEDFPRNLDGCISLEKLRLSFNLKLVCLPASISYLSHLKQLELDGCRWIRSLHSLPPGIQVLSAANCTSLEKIEDLSKEYECLYKIWLFGCDKLLEDEQNQIYLDNMLKHSFMKKWAAVDRCSSIVIPGSKIPSWFKQQRNGHQISLKLQPKWQTKILGFAVCGVFKELTKFFPIHIVFRFENYEMIIPKLEADDEEIDASSTTENGSVWINYIPFTSFAQMHDDYYDFQREDWSHITEGDLVINVSTFGQKALRCGAHVVYKEDVESIQQSKPSFSSSY</sequence>
<evidence type="ECO:0000259" key="8">
    <source>
        <dbReference type="Pfam" id="PF20160"/>
    </source>
</evidence>
<keyword evidence="2" id="KW-0433">Leucine-rich repeat</keyword>
<dbReference type="InterPro" id="IPR002182">
    <property type="entry name" value="NB-ARC"/>
</dbReference>
<keyword evidence="12" id="KW-1185">Reference proteome</keyword>
<evidence type="ECO:0000259" key="7">
    <source>
        <dbReference type="Pfam" id="PF00931"/>
    </source>
</evidence>
<comment type="caution">
    <text evidence="11">The sequence shown here is derived from an EMBL/GenBank/DDBJ whole genome shotgun (WGS) entry which is preliminary data.</text>
</comment>
<comment type="catalytic activity">
    <reaction evidence="6">
        <text>NAD(+) + H2O = ADP-D-ribose + nicotinamide + H(+)</text>
        <dbReference type="Rhea" id="RHEA:16301"/>
        <dbReference type="ChEBI" id="CHEBI:15377"/>
        <dbReference type="ChEBI" id="CHEBI:15378"/>
        <dbReference type="ChEBI" id="CHEBI:17154"/>
        <dbReference type="ChEBI" id="CHEBI:57540"/>
        <dbReference type="ChEBI" id="CHEBI:57967"/>
        <dbReference type="EC" id="3.2.2.6"/>
    </reaction>
    <physiologicalReaction direction="left-to-right" evidence="6">
        <dbReference type="Rhea" id="RHEA:16302"/>
    </physiologicalReaction>
</comment>
<dbReference type="InterPro" id="IPR055414">
    <property type="entry name" value="LRR_R13L4/SHOC2-like"/>
</dbReference>
<name>A0A5N6Q037_9ASTR</name>
<evidence type="ECO:0000256" key="5">
    <source>
        <dbReference type="ARBA" id="ARBA00023027"/>
    </source>
</evidence>
<feature type="domain" description="C-JID" evidence="8">
    <location>
        <begin position="717"/>
        <end position="857"/>
    </location>
</feature>
<keyword evidence="4" id="KW-0611">Plant defense</keyword>
<keyword evidence="5" id="KW-0520">NAD</keyword>
<proteinExistence type="predicted"/>